<accession>A0A2J8S2I9</accession>
<proteinExistence type="predicted"/>
<protein>
    <submittedName>
        <fullName evidence="2">HOPX isoform 1</fullName>
    </submittedName>
</protein>
<dbReference type="AlphaFoldDB" id="A0A2J8S2I9"/>
<evidence type="ECO:0000313" key="2">
    <source>
        <dbReference type="EMBL" id="PNJ14975.1"/>
    </source>
</evidence>
<evidence type="ECO:0000256" key="1">
    <source>
        <dbReference type="SAM" id="MobiDB-lite"/>
    </source>
</evidence>
<sequence length="107" mass="12551">MLIFLGCYRRSAQGPCRRRPRAAPRRTRWKSWSTTSTRSTSTRIPPRCASSRPRPAFPRRRPRVVISRSKIWHPESSPQREVYPHDSLLCLALDYFSLLPPQCKEMV</sequence>
<gene>
    <name evidence="2" type="ORF">CR201_G0046894</name>
</gene>
<comment type="caution">
    <text evidence="2">The sequence shown here is derived from an EMBL/GenBank/DDBJ whole genome shotgun (WGS) entry which is preliminary data.</text>
</comment>
<dbReference type="EMBL" id="NDHI03003621">
    <property type="protein sequence ID" value="PNJ14975.1"/>
    <property type="molecule type" value="Genomic_DNA"/>
</dbReference>
<feature type="region of interest" description="Disordered" evidence="1">
    <location>
        <begin position="14"/>
        <end position="60"/>
    </location>
</feature>
<feature type="compositionally biased region" description="Low complexity" evidence="1">
    <location>
        <begin position="30"/>
        <end position="54"/>
    </location>
</feature>
<reference evidence="2" key="1">
    <citation type="submission" date="2017-12" db="EMBL/GenBank/DDBJ databases">
        <title>High-resolution comparative analysis of great ape genomes.</title>
        <authorList>
            <person name="Pollen A."/>
            <person name="Hastie A."/>
            <person name="Hormozdiari F."/>
            <person name="Dougherty M."/>
            <person name="Liu R."/>
            <person name="Chaisson M."/>
            <person name="Hoppe E."/>
            <person name="Hill C."/>
            <person name="Pang A."/>
            <person name="Hillier L."/>
            <person name="Baker C."/>
            <person name="Armstrong J."/>
            <person name="Shendure J."/>
            <person name="Paten B."/>
            <person name="Wilson R."/>
            <person name="Chao H."/>
            <person name="Schneider V."/>
            <person name="Ventura M."/>
            <person name="Kronenberg Z."/>
            <person name="Murali S."/>
            <person name="Gordon D."/>
            <person name="Cantsilieris S."/>
            <person name="Munson K."/>
            <person name="Nelson B."/>
            <person name="Raja A."/>
            <person name="Underwood J."/>
            <person name="Diekhans M."/>
            <person name="Fiddes I."/>
            <person name="Haussler D."/>
            <person name="Eichler E."/>
        </authorList>
    </citation>
    <scope>NUCLEOTIDE SEQUENCE [LARGE SCALE GENOMIC DNA]</scope>
    <source>
        <strain evidence="2">Susie</strain>
    </source>
</reference>
<name>A0A2J8S2I9_PONAB</name>
<organism evidence="2">
    <name type="scientific">Pongo abelii</name>
    <name type="common">Sumatran orangutan</name>
    <name type="synonym">Pongo pygmaeus abelii</name>
    <dbReference type="NCBI Taxonomy" id="9601"/>
    <lineage>
        <taxon>Eukaryota</taxon>
        <taxon>Metazoa</taxon>
        <taxon>Chordata</taxon>
        <taxon>Craniata</taxon>
        <taxon>Vertebrata</taxon>
        <taxon>Euteleostomi</taxon>
        <taxon>Mammalia</taxon>
        <taxon>Eutheria</taxon>
        <taxon>Euarchontoglires</taxon>
        <taxon>Primates</taxon>
        <taxon>Haplorrhini</taxon>
        <taxon>Catarrhini</taxon>
        <taxon>Hominidae</taxon>
        <taxon>Pongo</taxon>
    </lineage>
</organism>
<feature type="compositionally biased region" description="Basic residues" evidence="1">
    <location>
        <begin position="16"/>
        <end position="29"/>
    </location>
</feature>